<dbReference type="OMA" id="CAAEGLM"/>
<accession>A0A1E4RTW3</accession>
<dbReference type="SUPFAM" id="SSF48371">
    <property type="entry name" value="ARM repeat"/>
    <property type="match status" value="3"/>
</dbReference>
<dbReference type="GO" id="GO:0000184">
    <property type="term" value="P:nuclear-transcribed mRNA catabolic process, nonsense-mediated decay"/>
    <property type="evidence" value="ECO:0007669"/>
    <property type="project" value="TreeGrafter"/>
</dbReference>
<gene>
    <name evidence="3" type="ORF">CYBJADRAFT_187360</name>
</gene>
<proteinExistence type="predicted"/>
<evidence type="ECO:0000259" key="2">
    <source>
        <dbReference type="Pfam" id="PF09090"/>
    </source>
</evidence>
<dbReference type="OrthoDB" id="10252707at2759"/>
<dbReference type="GO" id="GO:0000339">
    <property type="term" value="F:RNA cap binding"/>
    <property type="evidence" value="ECO:0007669"/>
    <property type="project" value="InterPro"/>
</dbReference>
<evidence type="ECO:0000313" key="3">
    <source>
        <dbReference type="EMBL" id="ODV70713.1"/>
    </source>
</evidence>
<reference evidence="3 4" key="1">
    <citation type="journal article" date="2016" name="Proc. Natl. Acad. Sci. U.S.A.">
        <title>Comparative genomics of biotechnologically important yeasts.</title>
        <authorList>
            <person name="Riley R."/>
            <person name="Haridas S."/>
            <person name="Wolfe K.H."/>
            <person name="Lopes M.R."/>
            <person name="Hittinger C.T."/>
            <person name="Goeker M."/>
            <person name="Salamov A.A."/>
            <person name="Wisecaver J.H."/>
            <person name="Long T.M."/>
            <person name="Calvey C.H."/>
            <person name="Aerts A.L."/>
            <person name="Barry K.W."/>
            <person name="Choi C."/>
            <person name="Clum A."/>
            <person name="Coughlan A.Y."/>
            <person name="Deshpande S."/>
            <person name="Douglass A.P."/>
            <person name="Hanson S.J."/>
            <person name="Klenk H.-P."/>
            <person name="LaButti K.M."/>
            <person name="Lapidus A."/>
            <person name="Lindquist E.A."/>
            <person name="Lipzen A.M."/>
            <person name="Meier-Kolthoff J.P."/>
            <person name="Ohm R.A."/>
            <person name="Otillar R.P."/>
            <person name="Pangilinan J.L."/>
            <person name="Peng Y."/>
            <person name="Rokas A."/>
            <person name="Rosa C.A."/>
            <person name="Scheuner C."/>
            <person name="Sibirny A.A."/>
            <person name="Slot J.C."/>
            <person name="Stielow J.B."/>
            <person name="Sun H."/>
            <person name="Kurtzman C.P."/>
            <person name="Blackwell M."/>
            <person name="Grigoriev I.V."/>
            <person name="Jeffries T.W."/>
        </authorList>
    </citation>
    <scope>NUCLEOTIDE SEQUENCE [LARGE SCALE GENOMIC DNA]</scope>
    <source>
        <strain evidence="4">ATCC 18201 / CBS 1600 / BCRC 20928 / JCM 3617 / NBRC 0987 / NRRL Y-1542</strain>
    </source>
</reference>
<name>A0A1E4RTW3_CYBJN</name>
<dbReference type="PANTHER" id="PTHR12412">
    <property type="entry name" value="CAP BINDING PROTEIN"/>
    <property type="match status" value="1"/>
</dbReference>
<evidence type="ECO:0000313" key="4">
    <source>
        <dbReference type="Proteomes" id="UP000094389"/>
    </source>
</evidence>
<dbReference type="GO" id="GO:0006406">
    <property type="term" value="P:mRNA export from nucleus"/>
    <property type="evidence" value="ECO:0007669"/>
    <property type="project" value="InterPro"/>
</dbReference>
<dbReference type="STRING" id="983966.A0A1E4RTW3"/>
<dbReference type="InterPro" id="IPR027159">
    <property type="entry name" value="CBP80"/>
</dbReference>
<dbReference type="GO" id="GO:0003729">
    <property type="term" value="F:mRNA binding"/>
    <property type="evidence" value="ECO:0007669"/>
    <property type="project" value="TreeGrafter"/>
</dbReference>
<dbReference type="RefSeq" id="XP_020067752.1">
    <property type="nucleotide sequence ID" value="XM_020217257.1"/>
</dbReference>
<sequence length="844" mass="95778">MSFHRKRQFDNEYNEDFRKRSRPSSRMGDFKALCNDINTLGETPKKYSEDVEFMTTPIVKNFESDDFRKAVLQTLFGVVTEQPQKMLHIAGLVQSVYVQSASVGRMIVEFFHQEAQVILEKAVSKSIKPSSSDTGPWNNVKLILRFWSCLAFILDTQSVSNVFTQLLKLSIGLQDASPDSRCPLAEAIYYNTLISVPYFHPFITDKTEYGTVVNGLIETAKGFKPVPSNVTITKPFSEQSTEQPFEPKEVVALVLESLNSFVSNDVRLFLDIRTQLGTLLTPTDKMELPPLKLPTIEELKEISGLDSGLGSVDGMWRTPRFTMEVYPPIGDLQTTPPSDSFVGLILRDIVTDIIEALEFNRKEVARQIITLDLFFNDNIFAPPGSSIDSLKKLQENNIENGTSFSTWKIEDIAIETLLGLMFKLPTASQPSVYFYTTLVEACSNAPQAIAQVIGRAIRFFYRNVYHLDFELTLRYLDWLSIQLSNFNFTWKWNEWENDGVRFADSKYNPRVVFIRNLVAKELRLGSYERISQTLTPQLQRYLDLSLFNASELRSFYGRVTDKDDLAEDAMNVLYVCDKLPLKPYVEKLIEVIHTNQQPQNLQQAIEELKTVTEPFTNGEELLITIVFQAIAFVGSKSTSHVAKCIDSTRDQLKNLLSPSSDEMDDEQKALEKQVWAVGAVLSYWNQDPHCGYLAVDVLENFGVVSPLAVLKHSLDDSRDVNIGLVNVATIESIFRSLTRVVFSGSSTKELIYVFETLLKTISKTCQVLTQSEAIPIPDVEADVTEEVELSWKYHTTLGFVRAVLRKFSDEYTSVSNLVDVLEKEVSHEDTKRVIRLWIENLSGL</sequence>
<feature type="domain" description="MIF4G-like type 1" evidence="1">
    <location>
        <begin position="336"/>
        <end position="534"/>
    </location>
</feature>
<evidence type="ECO:0008006" key="5">
    <source>
        <dbReference type="Google" id="ProtNLM"/>
    </source>
</evidence>
<dbReference type="Pfam" id="PF09090">
    <property type="entry name" value="MIF4G_like_2"/>
    <property type="match status" value="1"/>
</dbReference>
<dbReference type="AlphaFoldDB" id="A0A1E4RTW3"/>
<dbReference type="InterPro" id="IPR016024">
    <property type="entry name" value="ARM-type_fold"/>
</dbReference>
<dbReference type="Pfam" id="PF09088">
    <property type="entry name" value="MIF4G_like"/>
    <property type="match status" value="1"/>
</dbReference>
<dbReference type="PANTHER" id="PTHR12412:SF2">
    <property type="entry name" value="NUCLEAR CAP-BINDING PROTEIN SUBUNIT 1"/>
    <property type="match status" value="1"/>
</dbReference>
<organism evidence="3 4">
    <name type="scientific">Cyberlindnera jadinii (strain ATCC 18201 / CBS 1600 / BCRC 20928 / JCM 3617 / NBRC 0987 / NRRL Y-1542)</name>
    <name type="common">Torula yeast</name>
    <name type="synonym">Candida utilis</name>
    <dbReference type="NCBI Taxonomy" id="983966"/>
    <lineage>
        <taxon>Eukaryota</taxon>
        <taxon>Fungi</taxon>
        <taxon>Dikarya</taxon>
        <taxon>Ascomycota</taxon>
        <taxon>Saccharomycotina</taxon>
        <taxon>Saccharomycetes</taxon>
        <taxon>Phaffomycetales</taxon>
        <taxon>Phaffomycetaceae</taxon>
        <taxon>Cyberlindnera</taxon>
    </lineage>
</organism>
<feature type="domain" description="MIF4G-like type 2" evidence="2">
    <location>
        <begin position="577"/>
        <end position="811"/>
    </location>
</feature>
<dbReference type="GO" id="GO:0005634">
    <property type="term" value="C:nucleus"/>
    <property type="evidence" value="ECO:0007669"/>
    <property type="project" value="TreeGrafter"/>
</dbReference>
<dbReference type="Gene3D" id="1.25.40.180">
    <property type="match status" value="3"/>
</dbReference>
<dbReference type="EMBL" id="KV453952">
    <property type="protein sequence ID" value="ODV70713.1"/>
    <property type="molecule type" value="Genomic_DNA"/>
</dbReference>
<dbReference type="Proteomes" id="UP000094389">
    <property type="component" value="Unassembled WGS sequence"/>
</dbReference>
<dbReference type="GeneID" id="30991653"/>
<keyword evidence="4" id="KW-1185">Reference proteome</keyword>
<dbReference type="GO" id="GO:0005846">
    <property type="term" value="C:nuclear cap binding complex"/>
    <property type="evidence" value="ECO:0007669"/>
    <property type="project" value="InterPro"/>
</dbReference>
<protein>
    <recommendedName>
        <fullName evidence="5">MIF4G domain-containing protein</fullName>
    </recommendedName>
</protein>
<dbReference type="InterPro" id="IPR015172">
    <property type="entry name" value="MIF4G-like_typ-1"/>
</dbReference>
<evidence type="ECO:0000259" key="1">
    <source>
        <dbReference type="Pfam" id="PF09088"/>
    </source>
</evidence>
<dbReference type="InterPro" id="IPR015174">
    <property type="entry name" value="MIF4G-like_typ-2"/>
</dbReference>